<dbReference type="Gene3D" id="3.15.10.10">
    <property type="entry name" value="Bactericidal permeability-increasing protein, domain 1"/>
    <property type="match status" value="1"/>
</dbReference>
<dbReference type="PANTHER" id="PTHR31138:SF4">
    <property type="entry name" value="DUF5923 DOMAIN-CONTAINING PROTEIN"/>
    <property type="match status" value="1"/>
</dbReference>
<dbReference type="Proteomes" id="UP000800092">
    <property type="component" value="Unassembled WGS sequence"/>
</dbReference>
<protein>
    <recommendedName>
        <fullName evidence="1">HAM1-like N-terminal domain-containing protein</fullName>
    </recommendedName>
</protein>
<gene>
    <name evidence="2" type="ORF">EV356DRAFT_568294</name>
</gene>
<name>A0A6A6H5J8_VIRVR</name>
<dbReference type="OrthoDB" id="5407957at2759"/>
<sequence>MSSCCGLRKRGQDDREPLLPQYRDETEMQRQLHQKLHSYQMFRALADGYMPSNEQVIINLRTLLASDLLNPSDPELSDSGRLLTKYTKEWLKHFVELLFHKNNGDQIQDFIWYLTKSRISVDVEDLGRRASKAKSKANTAAAYQSLNTVGSLLLTNSDFRLFLLDLNVIGREVFKDTAFTLSSVAEDAGKRLEPSQEKQIAVKHPGEDSKTAVSKEDVQQEAAEVSDVVTDGAATVAKEASKSVADKLKGDEKDTLLYRLKQTVLKLRQRNDYSDSVSTLSTLVKRYALVYSRAMQETVNTAQKDVHQNPETDRALKNFWSFVSSFGDQHQWSELQRKLNQVLDHQQNNPQFENVMDDVGNSLQSLLTDPEFFDHADEKFQELRSKSRGLGANSKVRQDVDDFLAQAQITLQSVLHDRDINTLISLSLKIFNILSPQYSITNQELIQDAINFFVPTLINSIQYIPIPRLELSTPDIDLLLESLVLEPGRTINHSSFLPFRFHATTRTDLDVHKTHLRTISTRTATILTISLSGLSLRASDLGFWLRAHRGLFRFSSSGIASFALDDRGIDIELDIEIGRDRLEQMLSLRGVRVRVHKLRYAIRKSRFGWLGWLVKPLLRPILKRVMERQIAQGIAEFCHAANREVVFARERLRATRVAEPRDLITFVRAVAARLAPAEDPDVYARVGVDEPGKGVFKGVYTPASLVEVLKEEGARAGERVEDREGEGWRNGIFDVQAQLG</sequence>
<dbReference type="GO" id="GO:0008289">
    <property type="term" value="F:lipid binding"/>
    <property type="evidence" value="ECO:0007669"/>
    <property type="project" value="InterPro"/>
</dbReference>
<evidence type="ECO:0000313" key="3">
    <source>
        <dbReference type="Proteomes" id="UP000800092"/>
    </source>
</evidence>
<dbReference type="InterPro" id="IPR017943">
    <property type="entry name" value="Bactericidal_perm-incr_a/b_dom"/>
</dbReference>
<keyword evidence="3" id="KW-1185">Reference proteome</keyword>
<dbReference type="EMBL" id="ML991810">
    <property type="protein sequence ID" value="KAF2233000.1"/>
    <property type="molecule type" value="Genomic_DNA"/>
</dbReference>
<dbReference type="Pfam" id="PF19343">
    <property type="entry name" value="HAM1_N"/>
    <property type="match status" value="1"/>
</dbReference>
<accession>A0A6A6H5J8</accession>
<dbReference type="AlphaFoldDB" id="A0A6A6H5J8"/>
<evidence type="ECO:0000259" key="1">
    <source>
        <dbReference type="Pfam" id="PF19343"/>
    </source>
</evidence>
<dbReference type="InterPro" id="IPR045967">
    <property type="entry name" value="HAM1-like_N"/>
</dbReference>
<organism evidence="2 3">
    <name type="scientific">Viridothelium virens</name>
    <name type="common">Speckled blister lichen</name>
    <name type="synonym">Trypethelium virens</name>
    <dbReference type="NCBI Taxonomy" id="1048519"/>
    <lineage>
        <taxon>Eukaryota</taxon>
        <taxon>Fungi</taxon>
        <taxon>Dikarya</taxon>
        <taxon>Ascomycota</taxon>
        <taxon>Pezizomycotina</taxon>
        <taxon>Dothideomycetes</taxon>
        <taxon>Dothideomycetes incertae sedis</taxon>
        <taxon>Trypetheliales</taxon>
        <taxon>Trypetheliaceae</taxon>
        <taxon>Viridothelium</taxon>
    </lineage>
</organism>
<proteinExistence type="predicted"/>
<dbReference type="PANTHER" id="PTHR31138">
    <property type="entry name" value="CHROMOSOME 19, WHOLE GENOME SHOTGUN SEQUENCE"/>
    <property type="match status" value="1"/>
</dbReference>
<evidence type="ECO:0000313" key="2">
    <source>
        <dbReference type="EMBL" id="KAF2233000.1"/>
    </source>
</evidence>
<feature type="domain" description="HAM1-like N-terminal" evidence="1">
    <location>
        <begin position="203"/>
        <end position="576"/>
    </location>
</feature>
<dbReference type="SUPFAM" id="SSF55394">
    <property type="entry name" value="Bactericidal permeability-increasing protein, BPI"/>
    <property type="match status" value="1"/>
</dbReference>
<reference evidence="2" key="1">
    <citation type="journal article" date="2020" name="Stud. Mycol.">
        <title>101 Dothideomycetes genomes: a test case for predicting lifestyles and emergence of pathogens.</title>
        <authorList>
            <person name="Haridas S."/>
            <person name="Albert R."/>
            <person name="Binder M."/>
            <person name="Bloem J."/>
            <person name="Labutti K."/>
            <person name="Salamov A."/>
            <person name="Andreopoulos B."/>
            <person name="Baker S."/>
            <person name="Barry K."/>
            <person name="Bills G."/>
            <person name="Bluhm B."/>
            <person name="Cannon C."/>
            <person name="Castanera R."/>
            <person name="Culley D."/>
            <person name="Daum C."/>
            <person name="Ezra D."/>
            <person name="Gonzalez J."/>
            <person name="Henrissat B."/>
            <person name="Kuo A."/>
            <person name="Liang C."/>
            <person name="Lipzen A."/>
            <person name="Lutzoni F."/>
            <person name="Magnuson J."/>
            <person name="Mondo S."/>
            <person name="Nolan M."/>
            <person name="Ohm R."/>
            <person name="Pangilinan J."/>
            <person name="Park H.-J."/>
            <person name="Ramirez L."/>
            <person name="Alfaro M."/>
            <person name="Sun H."/>
            <person name="Tritt A."/>
            <person name="Yoshinaga Y."/>
            <person name="Zwiers L.-H."/>
            <person name="Turgeon B."/>
            <person name="Goodwin S."/>
            <person name="Spatafora J."/>
            <person name="Crous P."/>
            <person name="Grigoriev I."/>
        </authorList>
    </citation>
    <scope>NUCLEOTIDE SEQUENCE</scope>
    <source>
        <strain evidence="2">Tuck. ex Michener</strain>
    </source>
</reference>